<dbReference type="PROSITE" id="PS50853">
    <property type="entry name" value="FN3"/>
    <property type="match status" value="1"/>
</dbReference>
<dbReference type="GeneID" id="101853873"/>
<keyword evidence="2" id="KW-0677">Repeat</keyword>
<dbReference type="PANTHER" id="PTHR24366">
    <property type="entry name" value="IG(IMMUNOGLOBULIN) AND LRR(LEUCINE RICH REPEAT) DOMAINS"/>
    <property type="match status" value="1"/>
</dbReference>
<dbReference type="Pfam" id="PF00041">
    <property type="entry name" value="fn3"/>
    <property type="match status" value="1"/>
</dbReference>
<dbReference type="InterPro" id="IPR001611">
    <property type="entry name" value="Leu-rich_rpt"/>
</dbReference>
<feature type="domain" description="Fibronectin type-III" evidence="6">
    <location>
        <begin position="590"/>
        <end position="682"/>
    </location>
</feature>
<sequence length="895" mass="97569">MASRQPSTTLLVFLKLLCLFFTSYEHVEAAQTLKCSQLLESFTQCNCSSQFINGVETLDPVLDCSNRNLLSVPDPQSFDFTIAEYRLNDNRITSLQASAFAGLRIRSLDLSGNNIGDVSPDAFLELQNYTQTLILQGDGRVSPPKSAFLKLPYLESLTLKKYSVNMLGDNQEHSFFLAFSLLSTLTLDNCGITSIEPEAFNGPTKLETLNILNQPLVEMPIDALRSTHIKHLKKLFITGTRISAVTYEVFEKMNKIEEIDLSGNEIGDIEEYSFRGVGDTLKKLTVSNNVITSSRVQGLRDIASLTHLDMSRNPDLTSLPNLSQLGSTDGLDLYLDNCDIFEVRETELAGVASTLRSLDLTGNRISVIHANAFTGVTQLQVLRLDNQRGVSRFVVPTSLAQAKSSLQELYISGQVLDATSLWQVVSQLTNLRVLNLATAGLAQIPDRVLEQLSLLQELHLDDNRLTALTQESLLGPMRSLRSLYLSGNLLTTLPHCLLHQYELPSPPLEMSLNGNPLICDCRLRWILAAVRDNKVTFNSGAEPTCSPDNSQLLDKSEAALTCNNSFMESPCEDYYVSSTISPGDTTPESDPLRVDATRIEEQSISISWSISITTGLSHFKVEVRDEGDNVVFRRDNLATTTTSAVATGLIPGGYYSYCVFAVYSASVSPDCGTARTLGGGQDPDKQTDGISEEEIGIIVGAVVGAVLLLVLLGAILYLAVIRRRRDKKLQGGPASSAAPAHVQPRAFAKSELPGMATTETRTFTRPKKPPGQAEGRAQGGGRRGDEEQGGSMQVLAISDGMTGSGNVGRAHRLLSNDGYKDMSGSSNMLEVLGVAKEDGKDSDQSFQSIYENDHGPLPPTPSSAGNSRPPSYGAYYNEGYQGDKYDQIHEREVNL</sequence>
<feature type="chain" id="PRO_5047202152" evidence="5">
    <location>
        <begin position="30"/>
        <end position="895"/>
    </location>
</feature>
<evidence type="ECO:0000256" key="1">
    <source>
        <dbReference type="ARBA" id="ARBA00022614"/>
    </source>
</evidence>
<organism evidence="7 8">
    <name type="scientific">Aplysia californica</name>
    <name type="common">California sea hare</name>
    <dbReference type="NCBI Taxonomy" id="6500"/>
    <lineage>
        <taxon>Eukaryota</taxon>
        <taxon>Metazoa</taxon>
        <taxon>Spiralia</taxon>
        <taxon>Lophotrochozoa</taxon>
        <taxon>Mollusca</taxon>
        <taxon>Gastropoda</taxon>
        <taxon>Heterobranchia</taxon>
        <taxon>Euthyneura</taxon>
        <taxon>Tectipleura</taxon>
        <taxon>Aplysiida</taxon>
        <taxon>Aplysioidea</taxon>
        <taxon>Aplysiidae</taxon>
        <taxon>Aplysia</taxon>
    </lineage>
</organism>
<dbReference type="RefSeq" id="XP_005103771.1">
    <property type="nucleotide sequence ID" value="XM_005103714.3"/>
</dbReference>
<evidence type="ECO:0000256" key="2">
    <source>
        <dbReference type="ARBA" id="ARBA00022737"/>
    </source>
</evidence>
<keyword evidence="4" id="KW-0472">Membrane</keyword>
<dbReference type="Proteomes" id="UP000694888">
    <property type="component" value="Unplaced"/>
</dbReference>
<name>A0ABM0JXD3_APLCA</name>
<dbReference type="InterPro" id="IPR032675">
    <property type="entry name" value="LRR_dom_sf"/>
</dbReference>
<reference evidence="8" key="1">
    <citation type="submission" date="2025-08" db="UniProtKB">
        <authorList>
            <consortium name="RefSeq"/>
        </authorList>
    </citation>
    <scope>IDENTIFICATION</scope>
</reference>
<dbReference type="InterPro" id="IPR036116">
    <property type="entry name" value="FN3_sf"/>
</dbReference>
<keyword evidence="1" id="KW-0433">Leucine-rich repeat</keyword>
<feature type="region of interest" description="Disordered" evidence="3">
    <location>
        <begin position="837"/>
        <end position="895"/>
    </location>
</feature>
<proteinExistence type="predicted"/>
<evidence type="ECO:0000256" key="4">
    <source>
        <dbReference type="SAM" id="Phobius"/>
    </source>
</evidence>
<dbReference type="SMART" id="SM00060">
    <property type="entry name" value="FN3"/>
    <property type="match status" value="1"/>
</dbReference>
<dbReference type="SUPFAM" id="SSF49265">
    <property type="entry name" value="Fibronectin type III"/>
    <property type="match status" value="1"/>
</dbReference>
<evidence type="ECO:0000313" key="7">
    <source>
        <dbReference type="Proteomes" id="UP000694888"/>
    </source>
</evidence>
<dbReference type="InterPro" id="IPR003961">
    <property type="entry name" value="FN3_dom"/>
</dbReference>
<dbReference type="InterPro" id="IPR013783">
    <property type="entry name" value="Ig-like_fold"/>
</dbReference>
<evidence type="ECO:0000256" key="3">
    <source>
        <dbReference type="SAM" id="MobiDB-lite"/>
    </source>
</evidence>
<dbReference type="SMART" id="SM00369">
    <property type="entry name" value="LRR_TYP"/>
    <property type="match status" value="8"/>
</dbReference>
<feature type="signal peptide" evidence="5">
    <location>
        <begin position="1"/>
        <end position="29"/>
    </location>
</feature>
<dbReference type="Gene3D" id="3.80.10.10">
    <property type="entry name" value="Ribonuclease Inhibitor"/>
    <property type="match status" value="3"/>
</dbReference>
<keyword evidence="4" id="KW-0812">Transmembrane</keyword>
<dbReference type="PROSITE" id="PS51450">
    <property type="entry name" value="LRR"/>
    <property type="match status" value="4"/>
</dbReference>
<keyword evidence="4" id="KW-1133">Transmembrane helix</keyword>
<keyword evidence="7" id="KW-1185">Reference proteome</keyword>
<gene>
    <name evidence="8" type="primary">LOC101853873</name>
</gene>
<dbReference type="PANTHER" id="PTHR24366:SF96">
    <property type="entry name" value="LEUCINE RICH REPEAT CONTAINING 53"/>
    <property type="match status" value="1"/>
</dbReference>
<dbReference type="InterPro" id="IPR003591">
    <property type="entry name" value="Leu-rich_rpt_typical-subtyp"/>
</dbReference>
<evidence type="ECO:0000259" key="6">
    <source>
        <dbReference type="PROSITE" id="PS50853"/>
    </source>
</evidence>
<dbReference type="Gene3D" id="2.60.40.10">
    <property type="entry name" value="Immunoglobulins"/>
    <property type="match status" value="1"/>
</dbReference>
<dbReference type="Pfam" id="PF13855">
    <property type="entry name" value="LRR_8"/>
    <property type="match status" value="3"/>
</dbReference>
<evidence type="ECO:0000256" key="5">
    <source>
        <dbReference type="SAM" id="SignalP"/>
    </source>
</evidence>
<dbReference type="Pfam" id="PF13306">
    <property type="entry name" value="LRR_5"/>
    <property type="match status" value="1"/>
</dbReference>
<keyword evidence="5" id="KW-0732">Signal</keyword>
<dbReference type="SUPFAM" id="SSF52058">
    <property type="entry name" value="L domain-like"/>
    <property type="match status" value="2"/>
</dbReference>
<feature type="transmembrane region" description="Helical" evidence="4">
    <location>
        <begin position="695"/>
        <end position="720"/>
    </location>
</feature>
<dbReference type="InterPro" id="IPR026906">
    <property type="entry name" value="LRR_5"/>
</dbReference>
<feature type="compositionally biased region" description="Basic and acidic residues" evidence="3">
    <location>
        <begin position="881"/>
        <end position="895"/>
    </location>
</feature>
<evidence type="ECO:0000313" key="8">
    <source>
        <dbReference type="RefSeq" id="XP_005103771.1"/>
    </source>
</evidence>
<accession>A0ABM0JXD3</accession>
<protein>
    <submittedName>
        <fullName evidence="8">Insulin-like growth factor-binding protein complex acid labile subunit</fullName>
    </submittedName>
</protein>
<feature type="region of interest" description="Disordered" evidence="3">
    <location>
        <begin position="730"/>
        <end position="789"/>
    </location>
</feature>